<evidence type="ECO:0000259" key="4">
    <source>
        <dbReference type="PROSITE" id="PS50112"/>
    </source>
</evidence>
<evidence type="ECO:0000256" key="3">
    <source>
        <dbReference type="ARBA" id="ARBA00023163"/>
    </source>
</evidence>
<sequence length="355" mass="39087">MSDIAVFGHSLADQNGHLLSVDQGFSEILGLTPAALAGKHILDVTHDADRAGNEIQLRRLLTEGTPFTIRKRYVRPDGSLVWVENHVSLFPDGMGPQRLVALTRLLGQAFKEADHPDQANPLVTALRRWGPLTLEEESALRSTFLRTRSYEVGEEISRPDQDRTAICVVVDGYAGQAQLFASGARQFASLLLYGDLEPFSVSDERGTGHSLFGLTKGHAAFASRTMLAQAAATFPNIMRSLWLNAAADAARLRVWTSQLGRRSAIERTAHLICEVFHRLETRNLTNGHEFSFPVNQDALGDMLGLSTVHVNRSLTALKKANYISWYRGRVHIDNLAGLTSLAEFDPSYLTVSLNA</sequence>
<dbReference type="Gene3D" id="2.60.120.10">
    <property type="entry name" value="Jelly Rolls"/>
    <property type="match status" value="1"/>
</dbReference>
<dbReference type="CDD" id="cd00130">
    <property type="entry name" value="PAS"/>
    <property type="match status" value="1"/>
</dbReference>
<evidence type="ECO:0000256" key="1">
    <source>
        <dbReference type="ARBA" id="ARBA00023015"/>
    </source>
</evidence>
<dbReference type="SUPFAM" id="SSF51206">
    <property type="entry name" value="cAMP-binding domain-like"/>
    <property type="match status" value="1"/>
</dbReference>
<evidence type="ECO:0000313" key="6">
    <source>
        <dbReference type="EMBL" id="MCO6051728.1"/>
    </source>
</evidence>
<protein>
    <submittedName>
        <fullName evidence="6">PAS domain S-box protein</fullName>
    </submittedName>
</protein>
<dbReference type="PROSITE" id="PS51063">
    <property type="entry name" value="HTH_CRP_2"/>
    <property type="match status" value="1"/>
</dbReference>
<keyword evidence="2" id="KW-0238">DNA-binding</keyword>
<dbReference type="Pfam" id="PF08447">
    <property type="entry name" value="PAS_3"/>
    <property type="match status" value="1"/>
</dbReference>
<dbReference type="InterPro" id="IPR014710">
    <property type="entry name" value="RmlC-like_jellyroll"/>
</dbReference>
<keyword evidence="3" id="KW-0804">Transcription</keyword>
<name>A0ABT1CB84_9HYPH</name>
<dbReference type="InterPro" id="IPR036390">
    <property type="entry name" value="WH_DNA-bd_sf"/>
</dbReference>
<keyword evidence="7" id="KW-1185">Reference proteome</keyword>
<dbReference type="InterPro" id="IPR012318">
    <property type="entry name" value="HTH_CRP"/>
</dbReference>
<organism evidence="6 7">
    <name type="scientific">Mesorhizobium liriopis</name>
    <dbReference type="NCBI Taxonomy" id="2953882"/>
    <lineage>
        <taxon>Bacteria</taxon>
        <taxon>Pseudomonadati</taxon>
        <taxon>Pseudomonadota</taxon>
        <taxon>Alphaproteobacteria</taxon>
        <taxon>Hyphomicrobiales</taxon>
        <taxon>Phyllobacteriaceae</taxon>
        <taxon>Mesorhizobium</taxon>
    </lineage>
</organism>
<reference evidence="6 7" key="1">
    <citation type="submission" date="2022-06" db="EMBL/GenBank/DDBJ databases">
        <title>Mesorhizobium sp. strain RP14 Genome sequencing and assembly.</title>
        <authorList>
            <person name="Kim I."/>
        </authorList>
    </citation>
    <scope>NUCLEOTIDE SEQUENCE [LARGE SCALE GENOMIC DNA]</scope>
    <source>
        <strain evidence="7">RP14(2022)</strain>
    </source>
</reference>
<evidence type="ECO:0000256" key="2">
    <source>
        <dbReference type="ARBA" id="ARBA00023125"/>
    </source>
</evidence>
<dbReference type="EMBL" id="JAMXQS010000009">
    <property type="protein sequence ID" value="MCO6051728.1"/>
    <property type="molecule type" value="Genomic_DNA"/>
</dbReference>
<comment type="caution">
    <text evidence="6">The sequence shown here is derived from an EMBL/GenBank/DDBJ whole genome shotgun (WGS) entry which is preliminary data.</text>
</comment>
<dbReference type="InterPro" id="IPR018490">
    <property type="entry name" value="cNMP-bd_dom_sf"/>
</dbReference>
<dbReference type="NCBIfam" id="TIGR00229">
    <property type="entry name" value="sensory_box"/>
    <property type="match status" value="1"/>
</dbReference>
<feature type="domain" description="PAS" evidence="4">
    <location>
        <begin position="13"/>
        <end position="64"/>
    </location>
</feature>
<accession>A0ABT1CB84</accession>
<feature type="domain" description="HTH crp-type" evidence="5">
    <location>
        <begin position="262"/>
        <end position="336"/>
    </location>
</feature>
<evidence type="ECO:0000259" key="5">
    <source>
        <dbReference type="PROSITE" id="PS51063"/>
    </source>
</evidence>
<dbReference type="PROSITE" id="PS50112">
    <property type="entry name" value="PAS"/>
    <property type="match status" value="1"/>
</dbReference>
<dbReference type="SUPFAM" id="SSF55785">
    <property type="entry name" value="PYP-like sensor domain (PAS domain)"/>
    <property type="match status" value="1"/>
</dbReference>
<keyword evidence="1" id="KW-0805">Transcription regulation</keyword>
<dbReference type="SUPFAM" id="SSF46785">
    <property type="entry name" value="Winged helix' DNA-binding domain"/>
    <property type="match status" value="1"/>
</dbReference>
<dbReference type="InterPro" id="IPR013655">
    <property type="entry name" value="PAS_fold_3"/>
</dbReference>
<dbReference type="InterPro" id="IPR000014">
    <property type="entry name" value="PAS"/>
</dbReference>
<dbReference type="RefSeq" id="WP_252821592.1">
    <property type="nucleotide sequence ID" value="NZ_JAMXQS010000009.1"/>
</dbReference>
<dbReference type="Gene3D" id="3.30.450.20">
    <property type="entry name" value="PAS domain"/>
    <property type="match status" value="1"/>
</dbReference>
<dbReference type="Pfam" id="PF13545">
    <property type="entry name" value="HTH_Crp_2"/>
    <property type="match status" value="1"/>
</dbReference>
<gene>
    <name evidence="6" type="ORF">NGM99_18235</name>
</gene>
<proteinExistence type="predicted"/>
<dbReference type="InterPro" id="IPR035965">
    <property type="entry name" value="PAS-like_dom_sf"/>
</dbReference>
<dbReference type="Proteomes" id="UP001205906">
    <property type="component" value="Unassembled WGS sequence"/>
</dbReference>
<evidence type="ECO:0000313" key="7">
    <source>
        <dbReference type="Proteomes" id="UP001205906"/>
    </source>
</evidence>
<dbReference type="SMART" id="SM00419">
    <property type="entry name" value="HTH_CRP"/>
    <property type="match status" value="1"/>
</dbReference>